<evidence type="ECO:0000256" key="1">
    <source>
        <dbReference type="ARBA" id="ARBA00022737"/>
    </source>
</evidence>
<organism evidence="4 5">
    <name type="scientific">Gossypium davidsonii</name>
    <name type="common">Davidson's cotton</name>
    <name type="synonym">Gossypium klotzschianum subsp. davidsonii</name>
    <dbReference type="NCBI Taxonomy" id="34287"/>
    <lineage>
        <taxon>Eukaryota</taxon>
        <taxon>Viridiplantae</taxon>
        <taxon>Streptophyta</taxon>
        <taxon>Embryophyta</taxon>
        <taxon>Tracheophyta</taxon>
        <taxon>Spermatophyta</taxon>
        <taxon>Magnoliopsida</taxon>
        <taxon>eudicotyledons</taxon>
        <taxon>Gunneridae</taxon>
        <taxon>Pentapetalae</taxon>
        <taxon>rosids</taxon>
        <taxon>malvids</taxon>
        <taxon>Malvales</taxon>
        <taxon>Malvaceae</taxon>
        <taxon>Malvoideae</taxon>
        <taxon>Gossypium</taxon>
    </lineage>
</organism>
<dbReference type="InterPro" id="IPR050145">
    <property type="entry name" value="Centrin_CML-like"/>
</dbReference>
<dbReference type="InterPro" id="IPR011992">
    <property type="entry name" value="EF-hand-dom_pair"/>
</dbReference>
<name>A0A7J8S2F1_GOSDV</name>
<keyword evidence="5" id="KW-1185">Reference proteome</keyword>
<keyword evidence="2" id="KW-0106">Calcium</keyword>
<accession>A0A7J8S2F1</accession>
<proteinExistence type="predicted"/>
<dbReference type="PROSITE" id="PS00018">
    <property type="entry name" value="EF_HAND_1"/>
    <property type="match status" value="1"/>
</dbReference>
<dbReference type="Gene3D" id="1.10.238.10">
    <property type="entry name" value="EF-hand"/>
    <property type="match status" value="1"/>
</dbReference>
<dbReference type="SUPFAM" id="SSF47473">
    <property type="entry name" value="EF-hand"/>
    <property type="match status" value="1"/>
</dbReference>
<protein>
    <recommendedName>
        <fullName evidence="3">EF-hand domain-containing protein</fullName>
    </recommendedName>
</protein>
<dbReference type="PROSITE" id="PS50222">
    <property type="entry name" value="EF_HAND_2"/>
    <property type="match status" value="1"/>
</dbReference>
<evidence type="ECO:0000313" key="5">
    <source>
        <dbReference type="Proteomes" id="UP000593561"/>
    </source>
</evidence>
<dbReference type="SMART" id="SM00054">
    <property type="entry name" value="EFh"/>
    <property type="match status" value="1"/>
</dbReference>
<dbReference type="CDD" id="cd00051">
    <property type="entry name" value="EFh"/>
    <property type="match status" value="1"/>
</dbReference>
<evidence type="ECO:0000259" key="3">
    <source>
        <dbReference type="PROSITE" id="PS50222"/>
    </source>
</evidence>
<dbReference type="Proteomes" id="UP000593561">
    <property type="component" value="Unassembled WGS sequence"/>
</dbReference>
<keyword evidence="1" id="KW-0677">Repeat</keyword>
<dbReference type="InterPro" id="IPR002048">
    <property type="entry name" value="EF_hand_dom"/>
</dbReference>
<dbReference type="AlphaFoldDB" id="A0A7J8S2F1"/>
<dbReference type="EMBL" id="JABFAC010000008">
    <property type="protein sequence ID" value="MBA0620219.1"/>
    <property type="molecule type" value="Genomic_DNA"/>
</dbReference>
<dbReference type="PANTHER" id="PTHR23050">
    <property type="entry name" value="CALCIUM BINDING PROTEIN"/>
    <property type="match status" value="1"/>
</dbReference>
<dbReference type="InterPro" id="IPR018247">
    <property type="entry name" value="EF_Hand_1_Ca_BS"/>
</dbReference>
<feature type="domain" description="EF-hand" evidence="3">
    <location>
        <begin position="53"/>
        <end position="88"/>
    </location>
</feature>
<comment type="caution">
    <text evidence="4">The sequence shown here is derived from an EMBL/GenBank/DDBJ whole genome shotgun (WGS) entry which is preliminary data.</text>
</comment>
<evidence type="ECO:0000313" key="4">
    <source>
        <dbReference type="EMBL" id="MBA0620219.1"/>
    </source>
</evidence>
<sequence length="135" mass="15867">MGVFGGRRRDVVFSLKELVVVVGSLVAFAHHYHVPLWGMAIMRCIDVQPSNEMTVDEFKAWLRRFDADHDGRINQEELKEALHSLRVRFGWWKARQGMKEADCNHDGQIENAKEIEKLVNYAQKRLHMKIYQSDW</sequence>
<dbReference type="Pfam" id="PF00036">
    <property type="entry name" value="EF-hand_1"/>
    <property type="match status" value="1"/>
</dbReference>
<evidence type="ECO:0000256" key="2">
    <source>
        <dbReference type="ARBA" id="ARBA00022837"/>
    </source>
</evidence>
<gene>
    <name evidence="4" type="ORF">Godav_005976</name>
</gene>
<dbReference type="GO" id="GO:0005509">
    <property type="term" value="F:calcium ion binding"/>
    <property type="evidence" value="ECO:0007669"/>
    <property type="project" value="InterPro"/>
</dbReference>
<reference evidence="4 5" key="1">
    <citation type="journal article" date="2019" name="Genome Biol. Evol.">
        <title>Insights into the evolution of the New World diploid cottons (Gossypium, subgenus Houzingenia) based on genome sequencing.</title>
        <authorList>
            <person name="Grover C.E."/>
            <person name="Arick M.A. 2nd"/>
            <person name="Thrash A."/>
            <person name="Conover J.L."/>
            <person name="Sanders W.S."/>
            <person name="Peterson D.G."/>
            <person name="Frelichowski J.E."/>
            <person name="Scheffler J.A."/>
            <person name="Scheffler B.E."/>
            <person name="Wendel J.F."/>
        </authorList>
    </citation>
    <scope>NUCLEOTIDE SEQUENCE [LARGE SCALE GENOMIC DNA]</scope>
    <source>
        <strain evidence="4">27</strain>
        <tissue evidence="4">Leaf</tissue>
    </source>
</reference>